<comment type="caution">
    <text evidence="1">The sequence shown here is derived from an EMBL/GenBank/DDBJ whole genome shotgun (WGS) entry which is preliminary data.</text>
</comment>
<proteinExistence type="predicted"/>
<keyword evidence="2" id="KW-1185">Reference proteome</keyword>
<accession>A0AAW2Z9N6</accession>
<evidence type="ECO:0000313" key="1">
    <source>
        <dbReference type="EMBL" id="KAL0486170.1"/>
    </source>
</evidence>
<organism evidence="1 2">
    <name type="scientific">Acrasis kona</name>
    <dbReference type="NCBI Taxonomy" id="1008807"/>
    <lineage>
        <taxon>Eukaryota</taxon>
        <taxon>Discoba</taxon>
        <taxon>Heterolobosea</taxon>
        <taxon>Tetramitia</taxon>
        <taxon>Eutetramitia</taxon>
        <taxon>Acrasidae</taxon>
        <taxon>Acrasis</taxon>
    </lineage>
</organism>
<dbReference type="EMBL" id="JAOPGA020001203">
    <property type="protein sequence ID" value="KAL0486170.1"/>
    <property type="molecule type" value="Genomic_DNA"/>
</dbReference>
<dbReference type="Proteomes" id="UP001431209">
    <property type="component" value="Unassembled WGS sequence"/>
</dbReference>
<sequence>MRRQDVVQKFISKSLKVEVNQPYTMEKVVIRIDQAHVEMRFSGCYDYSKLYIASMDLMFSNRYTQSQNGNEWVRIPDAFGEKIFTGGLFVKRGLSTGLTYLYDPKLGNRLAYKDCPNMMMYLFKGVSGKGDSGCLIDYVKIRTCEVGELEHIRGEYIKLKKYAGEGENGGDVFVVALLVPVATLIAGNNANQEVVGMPIHRLGLPRNALMMRRHPEVLQHVEMTLKRNEFNNFEMQRALNLTTLPDGAECFSHEITRFC</sequence>
<gene>
    <name evidence="1" type="ORF">AKO1_001826</name>
</gene>
<evidence type="ECO:0000313" key="2">
    <source>
        <dbReference type="Proteomes" id="UP001431209"/>
    </source>
</evidence>
<name>A0AAW2Z9N6_9EUKA</name>
<reference evidence="1 2" key="1">
    <citation type="submission" date="2024-03" db="EMBL/GenBank/DDBJ databases">
        <title>The Acrasis kona genome and developmental transcriptomes reveal deep origins of eukaryotic multicellular pathways.</title>
        <authorList>
            <person name="Sheikh S."/>
            <person name="Fu C.-J."/>
            <person name="Brown M.W."/>
            <person name="Baldauf S.L."/>
        </authorList>
    </citation>
    <scope>NUCLEOTIDE SEQUENCE [LARGE SCALE GENOMIC DNA]</scope>
    <source>
        <strain evidence="1 2">ATCC MYA-3509</strain>
    </source>
</reference>
<protein>
    <submittedName>
        <fullName evidence="1">Uncharacterized protein</fullName>
    </submittedName>
</protein>
<dbReference type="AlphaFoldDB" id="A0AAW2Z9N6"/>